<protein>
    <submittedName>
        <fullName evidence="2">Heparin lyase I family protein</fullName>
    </submittedName>
</protein>
<evidence type="ECO:0000256" key="1">
    <source>
        <dbReference type="SAM" id="MobiDB-lite"/>
    </source>
</evidence>
<gene>
    <name evidence="2" type="ORF">HWI92_00285</name>
</gene>
<dbReference type="Proteomes" id="UP000612680">
    <property type="component" value="Chromosome"/>
</dbReference>
<dbReference type="Pfam" id="PF14099">
    <property type="entry name" value="Polysacc_lyase"/>
    <property type="match status" value="1"/>
</dbReference>
<organism evidence="2 3">
    <name type="scientific">Dyadobacter sandarakinus</name>
    <dbReference type="NCBI Taxonomy" id="2747268"/>
    <lineage>
        <taxon>Bacteria</taxon>
        <taxon>Pseudomonadati</taxon>
        <taxon>Bacteroidota</taxon>
        <taxon>Cytophagia</taxon>
        <taxon>Cytophagales</taxon>
        <taxon>Spirosomataceae</taxon>
        <taxon>Dyadobacter</taxon>
    </lineage>
</organism>
<dbReference type="EMBL" id="CP056775">
    <property type="protein sequence ID" value="QRQ99456.1"/>
    <property type="molecule type" value="Genomic_DNA"/>
</dbReference>
<feature type="region of interest" description="Disordered" evidence="1">
    <location>
        <begin position="71"/>
        <end position="90"/>
    </location>
</feature>
<keyword evidence="3" id="KW-1185">Reference proteome</keyword>
<sequence>MESDALSVFDFRREPTTTNNNISFSRATEASFYGADGYLHFAQPGQNWLTNSQNFISSSWTKVNVAATTPGDVISPDGSSSAGRLTENSVTGEHRFSRTVTVDQNAPVTISIFAKAGTRSMAQFGFTNGASFTGGTPGMKVDLVRGTIMSKSSNVVDAQMVDSGNGWWRLKLTAVPDLGKSVGLQMYLRNELNTVSYKGNPDSYVYVWGAQLEQGAVMSSYALTTSAAYTGLRYNYDLSNGTPKLIGTLIEPQATNSVPYSQLLSHSAWRKQYASVMTITSKAPDGTDTVFKVREDTKASVQHYIMPNPVIPADAGSVYTFSVFMKAAERTWAYFNINNVTIHFDLVNGVVGNKNDIFTPYIENAGNGWFRCAATFLLDGSSVSAKIGPEPGNGQPSYTGDGTSGILVWGAQLEKSPELTSYIRTTSDKVTRAADIITLAKPTTDDHDVFVQRKSGGFWMSSAAGNLQITPSESELQMVNFYETGETVDSKDEIAQTLFREEYRSLGDNGTKTKIFDTEYVCQSPNKPYSMHRAINKTSPIFRVQIQAGDLWQGDATNPKKKERCEMYMKNAALPFDQDVWFSYAIRIEEGAPLDLSAVEWCYLNQVHATEDPGEMSTGPVLGVRLEGADTISVYTASTLENPIKTAPTYIRRGSVTLARGVWHRIVYRARFSPYNTGQLQFWADGKEIINVSGIGIGYVDKLGPYFKFGIYRSATSPTLAVEFANVECEYKKSLSSRIANPLPIA</sequence>
<feature type="compositionally biased region" description="Polar residues" evidence="1">
    <location>
        <begin position="77"/>
        <end position="90"/>
    </location>
</feature>
<name>A0ABX7I1R8_9BACT</name>
<dbReference type="InterPro" id="IPR025975">
    <property type="entry name" value="Polysacc_lyase"/>
</dbReference>
<keyword evidence="2" id="KW-0456">Lyase</keyword>
<dbReference type="GO" id="GO:0016829">
    <property type="term" value="F:lyase activity"/>
    <property type="evidence" value="ECO:0007669"/>
    <property type="project" value="UniProtKB-KW"/>
</dbReference>
<reference evidence="2 3" key="1">
    <citation type="submission" date="2020-06" db="EMBL/GenBank/DDBJ databases">
        <title>Dyadobacter sandarakinus sp. nov., isolated from the soil of the Arctic Yellow River Station.</title>
        <authorList>
            <person name="Zhang Y."/>
            <person name="Peng F."/>
        </authorList>
    </citation>
    <scope>NUCLEOTIDE SEQUENCE [LARGE SCALE GENOMIC DNA]</scope>
    <source>
        <strain evidence="2 3">Q3-56</strain>
    </source>
</reference>
<evidence type="ECO:0000313" key="3">
    <source>
        <dbReference type="Proteomes" id="UP000612680"/>
    </source>
</evidence>
<evidence type="ECO:0000313" key="2">
    <source>
        <dbReference type="EMBL" id="QRQ99456.1"/>
    </source>
</evidence>
<dbReference type="RefSeq" id="WP_204660219.1">
    <property type="nucleotide sequence ID" value="NZ_CP056775.1"/>
</dbReference>
<proteinExistence type="predicted"/>
<dbReference type="Gene3D" id="2.60.120.200">
    <property type="match status" value="1"/>
</dbReference>
<accession>A0ABX7I1R8</accession>